<comment type="caution">
    <text evidence="1">The sequence shown here is derived from an EMBL/GenBank/DDBJ whole genome shotgun (WGS) entry which is preliminary data.</text>
</comment>
<accession>A0A1V4ARJ7</accession>
<name>A0A1V4ARJ7_9BACT</name>
<evidence type="ECO:0000313" key="1">
    <source>
        <dbReference type="EMBL" id="OOP55721.1"/>
    </source>
</evidence>
<protein>
    <submittedName>
        <fullName evidence="1">Uncharacterized protein</fullName>
    </submittedName>
</protein>
<dbReference type="Proteomes" id="UP000189681">
    <property type="component" value="Unassembled WGS sequence"/>
</dbReference>
<organism evidence="1 2">
    <name type="scientific">Candidatus Brocadia carolinensis</name>
    <dbReference type="NCBI Taxonomy" id="1004156"/>
    <lineage>
        <taxon>Bacteria</taxon>
        <taxon>Pseudomonadati</taxon>
        <taxon>Planctomycetota</taxon>
        <taxon>Candidatus Brocadiia</taxon>
        <taxon>Candidatus Brocadiales</taxon>
        <taxon>Candidatus Brocadiaceae</taxon>
        <taxon>Candidatus Brocadia</taxon>
    </lineage>
</organism>
<gene>
    <name evidence="1" type="ORF">AYP45_13155</name>
</gene>
<reference evidence="1 2" key="1">
    <citation type="journal article" date="2017" name="Water Res.">
        <title>Discovery and metagenomic analysis of an anammox bacterial enrichment related to Candidatus "Brocadia caroliniensis" in a full-scale glycerol-fed nitritation-denitritation separate centrate treatment process.</title>
        <authorList>
            <person name="Park H."/>
            <person name="Brotto A.C."/>
            <person name="van Loosdrecht M.C."/>
            <person name="Chandran K."/>
        </authorList>
    </citation>
    <scope>NUCLEOTIDE SEQUENCE [LARGE SCALE GENOMIC DNA]</scope>
    <source>
        <strain evidence="1">26THWARD</strain>
    </source>
</reference>
<proteinExistence type="predicted"/>
<evidence type="ECO:0000313" key="2">
    <source>
        <dbReference type="Proteomes" id="UP000189681"/>
    </source>
</evidence>
<dbReference type="AlphaFoldDB" id="A0A1V4ARJ7"/>
<sequence length="83" mass="8667">MNGEEGICAECRMDTPTNAAIVNLFAAFMALNGPPEYTPLTPASGGQLFVPSVRGIKGIGVNRTYAKSVAETVLLHSEQVVSG</sequence>
<dbReference type="EMBL" id="AYTS01000122">
    <property type="protein sequence ID" value="OOP55721.1"/>
    <property type="molecule type" value="Genomic_DNA"/>
</dbReference>